<evidence type="ECO:0000256" key="1">
    <source>
        <dbReference type="ARBA" id="ARBA00009199"/>
    </source>
</evidence>
<dbReference type="Gene3D" id="3.90.1300.10">
    <property type="entry name" value="Amidase signature (AS) domain"/>
    <property type="match status" value="1"/>
</dbReference>
<dbReference type="EMBL" id="NRRU01000074">
    <property type="protein sequence ID" value="MBK1714608.1"/>
    <property type="molecule type" value="Genomic_DNA"/>
</dbReference>
<dbReference type="PANTHER" id="PTHR11895">
    <property type="entry name" value="TRANSAMIDASE"/>
    <property type="match status" value="1"/>
</dbReference>
<feature type="domain" description="Amidase" evidence="2">
    <location>
        <begin position="30"/>
        <end position="476"/>
    </location>
</feature>
<comment type="caution">
    <text evidence="3">The sequence shown here is derived from an EMBL/GenBank/DDBJ whole genome shotgun (WGS) entry which is preliminary data.</text>
</comment>
<dbReference type="InterPro" id="IPR023631">
    <property type="entry name" value="Amidase_dom"/>
</dbReference>
<dbReference type="InterPro" id="IPR036928">
    <property type="entry name" value="AS_sf"/>
</dbReference>
<dbReference type="PROSITE" id="PS00571">
    <property type="entry name" value="AMIDASES"/>
    <property type="match status" value="1"/>
</dbReference>
<dbReference type="Proteomes" id="UP001041814">
    <property type="component" value="Unassembled WGS sequence"/>
</dbReference>
<evidence type="ECO:0000313" key="3">
    <source>
        <dbReference type="EMBL" id="MBK1714608.1"/>
    </source>
</evidence>
<evidence type="ECO:0000259" key="2">
    <source>
        <dbReference type="Pfam" id="PF01425"/>
    </source>
</evidence>
<dbReference type="RefSeq" id="WP_200379431.1">
    <property type="nucleotide sequence ID" value="NZ_NRRU01000074.1"/>
</dbReference>
<protein>
    <submittedName>
        <fullName evidence="3">Amidase</fullName>
    </submittedName>
</protein>
<accession>A0ABS1DYI0</accession>
<dbReference type="PANTHER" id="PTHR11895:SF7">
    <property type="entry name" value="GLUTAMYL-TRNA(GLN) AMIDOTRANSFERASE SUBUNIT A, MITOCHONDRIAL"/>
    <property type="match status" value="1"/>
</dbReference>
<dbReference type="InterPro" id="IPR020556">
    <property type="entry name" value="Amidase_CS"/>
</dbReference>
<name>A0ABS1DYI0_RUBGE</name>
<dbReference type="Pfam" id="PF01425">
    <property type="entry name" value="Amidase"/>
    <property type="match status" value="1"/>
</dbReference>
<gene>
    <name evidence="3" type="ORF">CKO43_17715</name>
</gene>
<reference evidence="3" key="1">
    <citation type="submission" date="2017-08" db="EMBL/GenBank/DDBJ databases">
        <authorList>
            <person name="Imhoff J.F."/>
            <person name="Rahn T."/>
            <person name="Kuenzel S."/>
            <person name="Neulinger S.C."/>
        </authorList>
    </citation>
    <scope>NUCLEOTIDE SEQUENCE</scope>
    <source>
        <strain evidence="3">IM 151</strain>
    </source>
</reference>
<proteinExistence type="inferred from homology"/>
<sequence length="500" mass="51715">MRHDEYLRHDASALAERVRRGEVSPPELLALARAQAERVQPLLNFITRPLPELAQAQLARAPAGALAGVPFVVKDSVADVAGVPTSYGSRAFERVVPTLHAAVLRRLLDAGAVVFAKTNLPELGLKGVSDSRLFGPVSNPWDPARNAGGSSGGSAAAVAAGVVPMAGGNDGGGSLRIPAAACGLFALKPSRGRISNGPGLGEVWFGACSEGVISRSVRDSALALDVLCGAEPGDPFAAAAPAEPFVAALNRPLPRLRVAFSTASPLGTPVDSQAVAAVVAAARRLEALGHRVEEKAPAIDGAAVASCYLALYAAQIPAVIAWARSQGARDTDFEPLTRVMAAYGRGFGAGALTLSLGQWNVFARTLAAFFGQHDVWLTPTLAQPALLHGTLDPKPAQAWASSMLIATGLLGPLARLGLLGATVERLFIQNLAPYPFTQLANLAGVPAMNLPLHWTPEGLPLGVQAVGRIGDEATLLQLAAELEADSPWFDRLAPIARGAG</sequence>
<dbReference type="InterPro" id="IPR000120">
    <property type="entry name" value="Amidase"/>
</dbReference>
<dbReference type="SUPFAM" id="SSF75304">
    <property type="entry name" value="Amidase signature (AS) enzymes"/>
    <property type="match status" value="1"/>
</dbReference>
<organism evidence="3 4">
    <name type="scientific">Rubrivivax gelatinosus</name>
    <name type="common">Rhodocyclus gelatinosus</name>
    <name type="synonym">Rhodopseudomonas gelatinosa</name>
    <dbReference type="NCBI Taxonomy" id="28068"/>
    <lineage>
        <taxon>Bacteria</taxon>
        <taxon>Pseudomonadati</taxon>
        <taxon>Pseudomonadota</taxon>
        <taxon>Betaproteobacteria</taxon>
        <taxon>Burkholderiales</taxon>
        <taxon>Sphaerotilaceae</taxon>
        <taxon>Rubrivivax</taxon>
    </lineage>
</organism>
<reference evidence="3" key="2">
    <citation type="journal article" date="2020" name="Microorganisms">
        <title>Osmotic Adaptation and Compatible Solute Biosynthesis of Phototrophic Bacteria as Revealed from Genome Analyses.</title>
        <authorList>
            <person name="Imhoff J.F."/>
            <person name="Rahn T."/>
            <person name="Kunzel S."/>
            <person name="Keller A."/>
            <person name="Neulinger S.C."/>
        </authorList>
    </citation>
    <scope>NUCLEOTIDE SEQUENCE</scope>
    <source>
        <strain evidence="3">IM 151</strain>
    </source>
</reference>
<evidence type="ECO:0000313" key="4">
    <source>
        <dbReference type="Proteomes" id="UP001041814"/>
    </source>
</evidence>
<comment type="similarity">
    <text evidence="1">Belongs to the amidase family.</text>
</comment>
<keyword evidence="4" id="KW-1185">Reference proteome</keyword>